<name>A0A2V1D185_9PLEO</name>
<evidence type="ECO:0000313" key="2">
    <source>
        <dbReference type="EMBL" id="PVH91014.1"/>
    </source>
</evidence>
<keyword evidence="3" id="KW-1185">Reference proteome</keyword>
<sequence>MDAGRPHYKQALGWSAANPFTAMTKESKISCIMAPPERSGCQKVIRIKLSALRLSLHLESKRFRGSYIRSASLQQKFADTFRVLNITLSTLLIHTEREPVMEFHATDYNESSLNDRSKNKSKKWPNLYLIGPQCAGKTTLLEALRAYYSIDANRQFGNEHVGRPAIIEEVVRTVMHEKGFKVQDLKDPKKGFELQQCILVEQYNAEEISEDEWYISDRSGLDALVYAKVYVGVSAAEKLENTGEWNRLRKRMQDAVVVFCEAGNTDWLSDDEVRMAYNNTAEWERLNHEFHAMLLHYDIGHIILPKYITDLRERVVFIDSTLRMKSQRQGRSTV</sequence>
<accession>A0A2V1D185</accession>
<dbReference type="EMBL" id="KZ805991">
    <property type="protein sequence ID" value="PVH91014.1"/>
    <property type="molecule type" value="Genomic_DNA"/>
</dbReference>
<reference evidence="2 3" key="1">
    <citation type="journal article" date="2018" name="Sci. Rep.">
        <title>Comparative genomics provides insights into the lifestyle and reveals functional heterogeneity of dark septate endophytic fungi.</title>
        <authorList>
            <person name="Knapp D.G."/>
            <person name="Nemeth J.B."/>
            <person name="Barry K."/>
            <person name="Hainaut M."/>
            <person name="Henrissat B."/>
            <person name="Johnson J."/>
            <person name="Kuo A."/>
            <person name="Lim J.H.P."/>
            <person name="Lipzen A."/>
            <person name="Nolan M."/>
            <person name="Ohm R.A."/>
            <person name="Tamas L."/>
            <person name="Grigoriev I.V."/>
            <person name="Spatafora J.W."/>
            <person name="Nagy L.G."/>
            <person name="Kovacs G.M."/>
        </authorList>
    </citation>
    <scope>NUCLEOTIDE SEQUENCE [LARGE SCALE GENOMIC DNA]</scope>
    <source>
        <strain evidence="2 3">DSE2036</strain>
    </source>
</reference>
<dbReference type="AlphaFoldDB" id="A0A2V1D185"/>
<dbReference type="Gene3D" id="3.40.50.300">
    <property type="entry name" value="P-loop containing nucleotide triphosphate hydrolases"/>
    <property type="match status" value="1"/>
</dbReference>
<gene>
    <name evidence="2" type="ORF">DM02DRAFT_734334</name>
</gene>
<dbReference type="InterPro" id="IPR027417">
    <property type="entry name" value="P-loop_NTPase"/>
</dbReference>
<dbReference type="InterPro" id="IPR038727">
    <property type="entry name" value="NadR/Ttd14_AAA_dom"/>
</dbReference>
<proteinExistence type="predicted"/>
<organism evidence="2 3">
    <name type="scientific">Periconia macrospinosa</name>
    <dbReference type="NCBI Taxonomy" id="97972"/>
    <lineage>
        <taxon>Eukaryota</taxon>
        <taxon>Fungi</taxon>
        <taxon>Dikarya</taxon>
        <taxon>Ascomycota</taxon>
        <taxon>Pezizomycotina</taxon>
        <taxon>Dothideomycetes</taxon>
        <taxon>Pleosporomycetidae</taxon>
        <taxon>Pleosporales</taxon>
        <taxon>Massarineae</taxon>
        <taxon>Periconiaceae</taxon>
        <taxon>Periconia</taxon>
    </lineage>
</organism>
<feature type="domain" description="NadR/Ttd14 AAA" evidence="1">
    <location>
        <begin position="128"/>
        <end position="314"/>
    </location>
</feature>
<dbReference type="Proteomes" id="UP000244855">
    <property type="component" value="Unassembled WGS sequence"/>
</dbReference>
<protein>
    <recommendedName>
        <fullName evidence="1">NadR/Ttd14 AAA domain-containing protein</fullName>
    </recommendedName>
</protein>
<dbReference type="OrthoDB" id="6118920at2759"/>
<dbReference type="Pfam" id="PF13521">
    <property type="entry name" value="AAA_28"/>
    <property type="match status" value="1"/>
</dbReference>
<evidence type="ECO:0000313" key="3">
    <source>
        <dbReference type="Proteomes" id="UP000244855"/>
    </source>
</evidence>
<dbReference type="SUPFAM" id="SSF52540">
    <property type="entry name" value="P-loop containing nucleoside triphosphate hydrolases"/>
    <property type="match status" value="1"/>
</dbReference>
<evidence type="ECO:0000259" key="1">
    <source>
        <dbReference type="Pfam" id="PF13521"/>
    </source>
</evidence>